<evidence type="ECO:0000259" key="6">
    <source>
        <dbReference type="PROSITE" id="PS50075"/>
    </source>
</evidence>
<accession>A0ABS7C9B4</accession>
<dbReference type="Pfam" id="PF00550">
    <property type="entry name" value="PP-binding"/>
    <property type="match status" value="1"/>
</dbReference>
<name>A0ABS7C9B4_9BACL</name>
<feature type="domain" description="Carrier" evidence="6">
    <location>
        <begin position="1"/>
        <end position="71"/>
    </location>
</feature>
<dbReference type="CDD" id="cd19531">
    <property type="entry name" value="LCL_NRPS-like"/>
    <property type="match status" value="1"/>
</dbReference>
<evidence type="ECO:0000256" key="1">
    <source>
        <dbReference type="ARBA" id="ARBA00001957"/>
    </source>
</evidence>
<dbReference type="PANTHER" id="PTHR45527:SF1">
    <property type="entry name" value="FATTY ACID SYNTHASE"/>
    <property type="match status" value="1"/>
</dbReference>
<proteinExistence type="predicted"/>
<reference evidence="7 8" key="1">
    <citation type="submission" date="2021-07" db="EMBL/GenBank/DDBJ databases">
        <title>Paenibacillus radiodurans sp. nov., isolated from the southeastern edge of Tengger Desert.</title>
        <authorList>
            <person name="Zhang G."/>
        </authorList>
    </citation>
    <scope>NUCLEOTIDE SEQUENCE [LARGE SCALE GENOMIC DNA]</scope>
    <source>
        <strain evidence="7 8">CCM 7311</strain>
    </source>
</reference>
<dbReference type="Gene3D" id="3.30.559.30">
    <property type="entry name" value="Nonribosomal peptide synthetase, condensation domain"/>
    <property type="match status" value="1"/>
</dbReference>
<evidence type="ECO:0000256" key="2">
    <source>
        <dbReference type="ARBA" id="ARBA00022450"/>
    </source>
</evidence>
<dbReference type="Gene3D" id="3.30.559.10">
    <property type="entry name" value="Chloramphenicol acetyltransferase-like domain"/>
    <property type="match status" value="1"/>
</dbReference>
<evidence type="ECO:0000313" key="8">
    <source>
        <dbReference type="Proteomes" id="UP001519887"/>
    </source>
</evidence>
<dbReference type="Proteomes" id="UP001519887">
    <property type="component" value="Unassembled WGS sequence"/>
</dbReference>
<dbReference type="SUPFAM" id="SSF52777">
    <property type="entry name" value="CoA-dependent acyltransferases"/>
    <property type="match status" value="2"/>
</dbReference>
<dbReference type="InterPro" id="IPR001242">
    <property type="entry name" value="Condensation_dom"/>
</dbReference>
<keyword evidence="4" id="KW-0677">Repeat</keyword>
<evidence type="ECO:0000256" key="5">
    <source>
        <dbReference type="ARBA" id="ARBA00023194"/>
    </source>
</evidence>
<keyword evidence="8" id="KW-1185">Reference proteome</keyword>
<dbReference type="InterPro" id="IPR023213">
    <property type="entry name" value="CAT-like_dom_sf"/>
</dbReference>
<keyword evidence="3" id="KW-0597">Phosphoprotein</keyword>
<comment type="caution">
    <text evidence="7">The sequence shown here is derived from an EMBL/GenBank/DDBJ whole genome shotgun (WGS) entry which is preliminary data.</text>
</comment>
<evidence type="ECO:0000313" key="7">
    <source>
        <dbReference type="EMBL" id="MBW7457325.1"/>
    </source>
</evidence>
<dbReference type="EMBL" id="JAHZIK010000816">
    <property type="protein sequence ID" value="MBW7457325.1"/>
    <property type="molecule type" value="Genomic_DNA"/>
</dbReference>
<gene>
    <name evidence="7" type="ORF">K0U00_25110</name>
</gene>
<dbReference type="PROSITE" id="PS00012">
    <property type="entry name" value="PHOSPHOPANTETHEINE"/>
    <property type="match status" value="1"/>
</dbReference>
<comment type="cofactor">
    <cofactor evidence="1">
        <name>pantetheine 4'-phosphate</name>
        <dbReference type="ChEBI" id="CHEBI:47942"/>
    </cofactor>
</comment>
<dbReference type="Pfam" id="PF00668">
    <property type="entry name" value="Condensation"/>
    <property type="match status" value="1"/>
</dbReference>
<sequence>VERKMAEIWGAILAQDKVGVQDSFFELGGHSLSAMLLAAEIHKAFHVDIPLREIFRSPTIRGMREYMRMAPVNIHSSLEPIKTGDYYELSSAQRRFYALHQIEGIGTSYNMPRATLLEGEIDPVKLEKAFSEIVKRHEAFRTSFDIVDGEPVQRIHIHSEVDIRYTEPGEDWSSDLADGWSDELMHNIDAFIRPFDLSKPPLLRVGVIRLSQDRHLLLTDMHHIISDGYSVGILVQEFAKLYQGEPLPEIRLQYKDYAAWQNRFLGTEAARRQEEYWSDMLSGDLPVLNLPTDFPRPAMQSFEGESIIFETGNALKEQLSTLCLETGTTLYMVLLAAYSTLLSRYASQQDIIVGSPVLGRTHSDLQNIIGMFVNTLAIRSRPRGDRSFAALLAEVKENLLEAYEHQDYQFDMLLDKLKIKRDPGRNPIFSTMLAIQDSPGKEHRIGNIALTPVNYRKSSSKFDLSLFAETGEDRIFFEFEYASKLFVRETVEKMAKDYLTLLNIISRDPEISINAIEIEGIVVDNADIENITFHF</sequence>
<evidence type="ECO:0000256" key="4">
    <source>
        <dbReference type="ARBA" id="ARBA00022737"/>
    </source>
</evidence>
<keyword evidence="2" id="KW-0596">Phosphopantetheine</keyword>
<dbReference type="PROSITE" id="PS50075">
    <property type="entry name" value="CARRIER"/>
    <property type="match status" value="1"/>
</dbReference>
<dbReference type="PANTHER" id="PTHR45527">
    <property type="entry name" value="NONRIBOSOMAL PEPTIDE SYNTHETASE"/>
    <property type="match status" value="1"/>
</dbReference>
<dbReference type="Gene3D" id="1.10.1200.10">
    <property type="entry name" value="ACP-like"/>
    <property type="match status" value="1"/>
</dbReference>
<keyword evidence="5" id="KW-0045">Antibiotic biosynthesis</keyword>
<dbReference type="SUPFAM" id="SSF47336">
    <property type="entry name" value="ACP-like"/>
    <property type="match status" value="1"/>
</dbReference>
<dbReference type="InterPro" id="IPR036736">
    <property type="entry name" value="ACP-like_sf"/>
</dbReference>
<feature type="non-terminal residue" evidence="7">
    <location>
        <position position="1"/>
    </location>
</feature>
<protein>
    <submittedName>
        <fullName evidence="7">Non-ribosomal peptide synthetase</fullName>
    </submittedName>
</protein>
<dbReference type="InterPro" id="IPR009081">
    <property type="entry name" value="PP-bd_ACP"/>
</dbReference>
<organism evidence="7 8">
    <name type="scientific">Paenibacillus sepulcri</name>
    <dbReference type="NCBI Taxonomy" id="359917"/>
    <lineage>
        <taxon>Bacteria</taxon>
        <taxon>Bacillati</taxon>
        <taxon>Bacillota</taxon>
        <taxon>Bacilli</taxon>
        <taxon>Bacillales</taxon>
        <taxon>Paenibacillaceae</taxon>
        <taxon>Paenibacillus</taxon>
    </lineage>
</organism>
<evidence type="ECO:0000256" key="3">
    <source>
        <dbReference type="ARBA" id="ARBA00022553"/>
    </source>
</evidence>
<dbReference type="InterPro" id="IPR006162">
    <property type="entry name" value="Ppantetheine_attach_site"/>
</dbReference>